<evidence type="ECO:0000259" key="4">
    <source>
        <dbReference type="PROSITE" id="PS50932"/>
    </source>
</evidence>
<protein>
    <submittedName>
        <fullName evidence="5">LacI family transcriptional regulator</fullName>
    </submittedName>
</protein>
<keyword evidence="1" id="KW-0805">Transcription regulation</keyword>
<dbReference type="InterPro" id="IPR028082">
    <property type="entry name" value="Peripla_BP_I"/>
</dbReference>
<feature type="domain" description="HTH lacI-type" evidence="4">
    <location>
        <begin position="5"/>
        <end position="58"/>
    </location>
</feature>
<dbReference type="SUPFAM" id="SSF47413">
    <property type="entry name" value="lambda repressor-like DNA-binding domains"/>
    <property type="match status" value="1"/>
</dbReference>
<keyword evidence="3" id="KW-0804">Transcription</keyword>
<evidence type="ECO:0000256" key="3">
    <source>
        <dbReference type="ARBA" id="ARBA00023163"/>
    </source>
</evidence>
<dbReference type="SMART" id="SM00354">
    <property type="entry name" value="HTH_LACI"/>
    <property type="match status" value="1"/>
</dbReference>
<dbReference type="CDD" id="cd06267">
    <property type="entry name" value="PBP1_LacI_sugar_binding-like"/>
    <property type="match status" value="1"/>
</dbReference>
<dbReference type="Pfam" id="PF13377">
    <property type="entry name" value="Peripla_BP_3"/>
    <property type="match status" value="1"/>
</dbReference>
<dbReference type="SUPFAM" id="SSF53822">
    <property type="entry name" value="Periplasmic binding protein-like I"/>
    <property type="match status" value="1"/>
</dbReference>
<dbReference type="OrthoDB" id="2854648at2"/>
<keyword evidence="2" id="KW-0238">DNA-binding</keyword>
<dbReference type="Pfam" id="PF00356">
    <property type="entry name" value="LacI"/>
    <property type="match status" value="1"/>
</dbReference>
<dbReference type="GO" id="GO:0000976">
    <property type="term" value="F:transcription cis-regulatory region binding"/>
    <property type="evidence" value="ECO:0007669"/>
    <property type="project" value="TreeGrafter"/>
</dbReference>
<dbReference type="PANTHER" id="PTHR30146:SF109">
    <property type="entry name" value="HTH-TYPE TRANSCRIPTIONAL REGULATOR GALS"/>
    <property type="match status" value="1"/>
</dbReference>
<dbReference type="GO" id="GO:0003700">
    <property type="term" value="F:DNA-binding transcription factor activity"/>
    <property type="evidence" value="ECO:0007669"/>
    <property type="project" value="TreeGrafter"/>
</dbReference>
<dbReference type="Proteomes" id="UP000295344">
    <property type="component" value="Unassembled WGS sequence"/>
</dbReference>
<dbReference type="CDD" id="cd01392">
    <property type="entry name" value="HTH_LacI"/>
    <property type="match status" value="1"/>
</dbReference>
<dbReference type="InterPro" id="IPR010982">
    <property type="entry name" value="Lambda_DNA-bd_dom_sf"/>
</dbReference>
<dbReference type="EMBL" id="SOAM01000002">
    <property type="protein sequence ID" value="TDS77237.1"/>
    <property type="molecule type" value="Genomic_DNA"/>
</dbReference>
<evidence type="ECO:0000256" key="2">
    <source>
        <dbReference type="ARBA" id="ARBA00023125"/>
    </source>
</evidence>
<dbReference type="InterPro" id="IPR046335">
    <property type="entry name" value="LacI/GalR-like_sensor"/>
</dbReference>
<dbReference type="PANTHER" id="PTHR30146">
    <property type="entry name" value="LACI-RELATED TRANSCRIPTIONAL REPRESSOR"/>
    <property type="match status" value="1"/>
</dbReference>
<name>A0A4R7FLI1_9MICO</name>
<keyword evidence="6" id="KW-1185">Reference proteome</keyword>
<gene>
    <name evidence="5" type="ORF">CLV52_2178</name>
</gene>
<proteinExistence type="predicted"/>
<reference evidence="5 6" key="1">
    <citation type="submission" date="2019-03" db="EMBL/GenBank/DDBJ databases">
        <title>Genomic Encyclopedia of Archaeal and Bacterial Type Strains, Phase II (KMG-II): from individual species to whole genera.</title>
        <authorList>
            <person name="Goeker M."/>
        </authorList>
    </citation>
    <scope>NUCLEOTIDE SEQUENCE [LARGE SCALE GENOMIC DNA]</scope>
    <source>
        <strain evidence="5 6">DSM 24782</strain>
    </source>
</reference>
<dbReference type="PROSITE" id="PS50932">
    <property type="entry name" value="HTH_LACI_2"/>
    <property type="match status" value="1"/>
</dbReference>
<evidence type="ECO:0000256" key="1">
    <source>
        <dbReference type="ARBA" id="ARBA00023015"/>
    </source>
</evidence>
<sequence length="335" mass="35193">MTKKSTIALVAQHAGVSVASVSRVLNGLPASPAITERVQASAAALGYAPDASARRLRVGRTEQIAFAVADLGNPVYTAMTRTITEEVQEGGFRLLLASTGQGADGPLGLLTDLDGSFVDGLILSPLQVDERVVERLRGRRHPIVVIGSVPDDVPVDSVRADSMTGVRLALEHLVAQGRRRIAFVNGPVDTVPGAARLAGYVRGCDALGLVTHQELQVVADDFTYEAGLPAARRVLDQCVPDAILCANDLLGVAALNVLRERGLRVPEDVAVVGMDDTDLAGMTRPALTSVDLGSIERARRAAQLLLRRLGGFDGPPERVVVEPTLRVRASSGGAA</sequence>
<dbReference type="RefSeq" id="WP_133766331.1">
    <property type="nucleotide sequence ID" value="NZ_BAAARP010000002.1"/>
</dbReference>
<dbReference type="InterPro" id="IPR000843">
    <property type="entry name" value="HTH_LacI"/>
</dbReference>
<organism evidence="5 6">
    <name type="scientific">Amnibacterium kyonggiense</name>
    <dbReference type="NCBI Taxonomy" id="595671"/>
    <lineage>
        <taxon>Bacteria</taxon>
        <taxon>Bacillati</taxon>
        <taxon>Actinomycetota</taxon>
        <taxon>Actinomycetes</taxon>
        <taxon>Micrococcales</taxon>
        <taxon>Microbacteriaceae</taxon>
        <taxon>Amnibacterium</taxon>
    </lineage>
</organism>
<dbReference type="Gene3D" id="3.40.50.2300">
    <property type="match status" value="2"/>
</dbReference>
<dbReference type="Gene3D" id="1.10.260.40">
    <property type="entry name" value="lambda repressor-like DNA-binding domains"/>
    <property type="match status" value="1"/>
</dbReference>
<dbReference type="AlphaFoldDB" id="A0A4R7FLI1"/>
<evidence type="ECO:0000313" key="6">
    <source>
        <dbReference type="Proteomes" id="UP000295344"/>
    </source>
</evidence>
<comment type="caution">
    <text evidence="5">The sequence shown here is derived from an EMBL/GenBank/DDBJ whole genome shotgun (WGS) entry which is preliminary data.</text>
</comment>
<evidence type="ECO:0000313" key="5">
    <source>
        <dbReference type="EMBL" id="TDS77237.1"/>
    </source>
</evidence>
<accession>A0A4R7FLI1</accession>